<reference evidence="1 2" key="1">
    <citation type="journal article" date="2008" name="ISME J.">
        <title>Comparative genomics of two ecotypes of the marine planktonic copiotroph Alteromonas macleodii suggests alternative lifestyles associated with different kinds of particulate organic matter.</title>
        <authorList>
            <person name="Ivars-Martinez E."/>
            <person name="Martin-Cuadrado A.B."/>
            <person name="D'Auria G."/>
            <person name="Mira A."/>
            <person name="Ferriera S."/>
            <person name="Johnson J."/>
            <person name="Friedman R."/>
            <person name="Rodriguez-Valera F."/>
        </authorList>
    </citation>
    <scope>NUCLEOTIDE SEQUENCE [LARGE SCALE GENOMIC DNA]</scope>
    <source>
        <strain evidence="2">DSM 17117 / CIP 110805 / LMG 28347 / Deep ecotype</strain>
    </source>
</reference>
<dbReference type="HOGENOM" id="CLU_147226_0_0_6"/>
<name>F2GC81_ALTMD</name>
<dbReference type="Proteomes" id="UP000001870">
    <property type="component" value="Chromosome"/>
</dbReference>
<evidence type="ECO:0000313" key="1">
    <source>
        <dbReference type="EMBL" id="AEA99037.1"/>
    </source>
</evidence>
<dbReference type="EMBL" id="CP001103">
    <property type="protein sequence ID" value="AEA99037.1"/>
    <property type="molecule type" value="Genomic_DNA"/>
</dbReference>
<evidence type="ECO:0000313" key="2">
    <source>
        <dbReference type="Proteomes" id="UP000001870"/>
    </source>
</evidence>
<dbReference type="InterPro" id="IPR009045">
    <property type="entry name" value="Zn_M74/Hedgehog-like"/>
</dbReference>
<proteinExistence type="predicted"/>
<protein>
    <submittedName>
        <fullName evidence="1">Uncharacterized protein</fullName>
    </submittedName>
</protein>
<dbReference type="RefSeq" id="WP_012519329.1">
    <property type="nucleotide sequence ID" value="NC_011138.3"/>
</dbReference>
<dbReference type="SUPFAM" id="SSF55166">
    <property type="entry name" value="Hedgehog/DD-peptidase"/>
    <property type="match status" value="1"/>
</dbReference>
<dbReference type="AlphaFoldDB" id="F2GC81"/>
<dbReference type="KEGG" id="amc:MADE_1014515"/>
<accession>F2GC81</accession>
<keyword evidence="2" id="KW-1185">Reference proteome</keyword>
<reference evidence="1 2" key="2">
    <citation type="journal article" date="2015" name="Antonie Van Leeuwenhoek">
        <title>Ecophysiological diversity of a novel member of the genus Alteromonas, and description of Alteromonas mediterranea sp. nov.</title>
        <authorList>
            <person name="Ivanova E.P."/>
            <person name="Lopez-Perez M."/>
            <person name="Zabalos M."/>
            <person name="Nguyen S.H."/>
            <person name="Webb H.K."/>
            <person name="Ryan J."/>
            <person name="Lagutin K."/>
            <person name="Vyssotski M."/>
            <person name="Crawford R.J."/>
            <person name="Rodriguez-Valera F."/>
        </authorList>
    </citation>
    <scope>NUCLEOTIDE SEQUENCE [LARGE SCALE GENOMIC DNA]</scope>
    <source>
        <strain evidence="2">DSM 17117 / CIP 110805 / LMG 28347 / Deep ecotype</strain>
    </source>
</reference>
<dbReference type="Gene3D" id="3.30.1380.10">
    <property type="match status" value="1"/>
</dbReference>
<organism evidence="1 2">
    <name type="scientific">Alteromonas mediterranea (strain DSM 17117 / CIP 110805 / LMG 28347 / Deep ecotype)</name>
    <dbReference type="NCBI Taxonomy" id="1774373"/>
    <lineage>
        <taxon>Bacteria</taxon>
        <taxon>Pseudomonadati</taxon>
        <taxon>Pseudomonadota</taxon>
        <taxon>Gammaproteobacteria</taxon>
        <taxon>Alteromonadales</taxon>
        <taxon>Alteromonadaceae</taxon>
        <taxon>Alteromonas/Salinimonas group</taxon>
        <taxon>Alteromonas</taxon>
    </lineage>
</organism>
<gene>
    <name evidence="1" type="ordered locus">MADE_1014515</name>
</gene>
<sequence>MYKPKYFIAQELVPKSVFLKRGARSLELIDERLLITIDQLREKFGPCTINNWHSGGGFTESGLRTPDCKHYSPFSQHTFGRAADCKFSKATPEEVRHYILTHPEEFPFITFVELDTPTWVHIDVRNCKAITTWSPKK</sequence>